<name>A0A6A6KXG3_HEVBR</name>
<keyword evidence="2" id="KW-0547">Nucleotide-binding</keyword>
<dbReference type="PANTHER" id="PTHR48014:SF10">
    <property type="entry name" value="PROTEIN KINASE SUPERFAMILY PROTEIN"/>
    <property type="match status" value="1"/>
</dbReference>
<evidence type="ECO:0000256" key="1">
    <source>
        <dbReference type="ARBA" id="ARBA00008874"/>
    </source>
</evidence>
<dbReference type="Pfam" id="PF00069">
    <property type="entry name" value="Pkinase"/>
    <property type="match status" value="1"/>
</dbReference>
<reference evidence="4 5" key="1">
    <citation type="journal article" date="2020" name="Mol. Plant">
        <title>The Chromosome-Based Rubber Tree Genome Provides New Insights into Spurge Genome Evolution and Rubber Biosynthesis.</title>
        <authorList>
            <person name="Liu J."/>
            <person name="Shi C."/>
            <person name="Shi C.C."/>
            <person name="Li W."/>
            <person name="Zhang Q.J."/>
            <person name="Zhang Y."/>
            <person name="Li K."/>
            <person name="Lu H.F."/>
            <person name="Shi C."/>
            <person name="Zhu S.T."/>
            <person name="Xiao Z.Y."/>
            <person name="Nan H."/>
            <person name="Yue Y."/>
            <person name="Zhu X.G."/>
            <person name="Wu Y."/>
            <person name="Hong X.N."/>
            <person name="Fan G.Y."/>
            <person name="Tong Y."/>
            <person name="Zhang D."/>
            <person name="Mao C.L."/>
            <person name="Liu Y.L."/>
            <person name="Hao S.J."/>
            <person name="Liu W.Q."/>
            <person name="Lv M.Q."/>
            <person name="Zhang H.B."/>
            <person name="Liu Y."/>
            <person name="Hu-Tang G.R."/>
            <person name="Wang J.P."/>
            <person name="Wang J.H."/>
            <person name="Sun Y.H."/>
            <person name="Ni S.B."/>
            <person name="Chen W.B."/>
            <person name="Zhang X.C."/>
            <person name="Jiao Y.N."/>
            <person name="Eichler E.E."/>
            <person name="Li G.H."/>
            <person name="Liu X."/>
            <person name="Gao L.Z."/>
        </authorList>
    </citation>
    <scope>NUCLEOTIDE SEQUENCE [LARGE SCALE GENOMIC DNA]</scope>
    <source>
        <strain evidence="5">cv. GT1</strain>
        <tissue evidence="4">Leaf</tissue>
    </source>
</reference>
<proteinExistence type="inferred from homology"/>
<dbReference type="SMART" id="SM00220">
    <property type="entry name" value="S_TKc"/>
    <property type="match status" value="1"/>
</dbReference>
<dbReference type="Proteomes" id="UP000467840">
    <property type="component" value="Chromosome 13"/>
</dbReference>
<dbReference type="PROSITE" id="PS00107">
    <property type="entry name" value="PROTEIN_KINASE_ATP"/>
    <property type="match status" value="1"/>
</dbReference>
<feature type="domain" description="Protein kinase" evidence="3">
    <location>
        <begin position="16"/>
        <end position="247"/>
    </location>
</feature>
<dbReference type="Gene3D" id="3.30.200.20">
    <property type="entry name" value="Phosphorylase Kinase, domain 1"/>
    <property type="match status" value="1"/>
</dbReference>
<dbReference type="PROSITE" id="PS50011">
    <property type="entry name" value="PROTEIN_KINASE_DOM"/>
    <property type="match status" value="1"/>
</dbReference>
<evidence type="ECO:0000256" key="2">
    <source>
        <dbReference type="PROSITE-ProRule" id="PRU10141"/>
    </source>
</evidence>
<comment type="similarity">
    <text evidence="1">Belongs to the protein kinase superfamily. STE Ser/Thr protein kinase family. STE20 subfamily.</text>
</comment>
<gene>
    <name evidence="4" type="ORF">GH714_027829</name>
</gene>
<dbReference type="InterPro" id="IPR011009">
    <property type="entry name" value="Kinase-like_dom_sf"/>
</dbReference>
<comment type="caution">
    <text evidence="4">The sequence shown here is derived from an EMBL/GenBank/DDBJ whole genome shotgun (WGS) entry which is preliminary data.</text>
</comment>
<feature type="binding site" evidence="2">
    <location>
        <position position="45"/>
    </location>
    <ligand>
        <name>ATP</name>
        <dbReference type="ChEBI" id="CHEBI:30616"/>
    </ligand>
</feature>
<dbReference type="GO" id="GO:0004672">
    <property type="term" value="F:protein kinase activity"/>
    <property type="evidence" value="ECO:0007669"/>
    <property type="project" value="InterPro"/>
</dbReference>
<dbReference type="EMBL" id="JAAGAX010000014">
    <property type="protein sequence ID" value="KAF2292746.1"/>
    <property type="molecule type" value="Genomic_DNA"/>
</dbReference>
<dbReference type="SUPFAM" id="SSF56112">
    <property type="entry name" value="Protein kinase-like (PK-like)"/>
    <property type="match status" value="1"/>
</dbReference>
<dbReference type="PANTHER" id="PTHR48014">
    <property type="entry name" value="SERINE/THREONINE-PROTEIN KINASE FRAY2"/>
    <property type="match status" value="1"/>
</dbReference>
<protein>
    <recommendedName>
        <fullName evidence="3">Protein kinase domain-containing protein</fullName>
    </recommendedName>
</protein>
<sequence>MEYWPTKRFPLSSQDYKLYEEVGEGVSATVYRALCIPLNEIVAIKVLDLERCNNDLDNIRREVHTMSLISHPNLLRAHCSFISGSSLWIVMPFMAGGSCFHILKSVCPEGFELPVIATVLYEILKALAYLHTQGHIHRDVKAGNILIDSKGAVKLGDFGVSASMFDTGDRQRSRTTFVGTPCWMAPEVMQQLHGYDFKADIWSFGITALELANGHAPFSKYPPMKEKESEFLAQNKAVHGDKEQLSQ</sequence>
<accession>A0A6A6KXG3</accession>
<dbReference type="GO" id="GO:0005524">
    <property type="term" value="F:ATP binding"/>
    <property type="evidence" value="ECO:0007669"/>
    <property type="project" value="UniProtKB-UniRule"/>
</dbReference>
<organism evidence="4 5">
    <name type="scientific">Hevea brasiliensis</name>
    <name type="common">Para rubber tree</name>
    <name type="synonym">Siphonia brasiliensis</name>
    <dbReference type="NCBI Taxonomy" id="3981"/>
    <lineage>
        <taxon>Eukaryota</taxon>
        <taxon>Viridiplantae</taxon>
        <taxon>Streptophyta</taxon>
        <taxon>Embryophyta</taxon>
        <taxon>Tracheophyta</taxon>
        <taxon>Spermatophyta</taxon>
        <taxon>Magnoliopsida</taxon>
        <taxon>eudicotyledons</taxon>
        <taxon>Gunneridae</taxon>
        <taxon>Pentapetalae</taxon>
        <taxon>rosids</taxon>
        <taxon>fabids</taxon>
        <taxon>Malpighiales</taxon>
        <taxon>Euphorbiaceae</taxon>
        <taxon>Crotonoideae</taxon>
        <taxon>Micrandreae</taxon>
        <taxon>Hevea</taxon>
    </lineage>
</organism>
<dbReference type="GO" id="GO:0043539">
    <property type="term" value="F:protein serine/threonine kinase activator activity"/>
    <property type="evidence" value="ECO:0007669"/>
    <property type="project" value="InterPro"/>
</dbReference>
<evidence type="ECO:0000313" key="4">
    <source>
        <dbReference type="EMBL" id="KAF2292746.1"/>
    </source>
</evidence>
<dbReference type="InterPro" id="IPR047173">
    <property type="entry name" value="STRAD_A/B-like"/>
</dbReference>
<evidence type="ECO:0000259" key="3">
    <source>
        <dbReference type="PROSITE" id="PS50011"/>
    </source>
</evidence>
<evidence type="ECO:0000313" key="5">
    <source>
        <dbReference type="Proteomes" id="UP000467840"/>
    </source>
</evidence>
<keyword evidence="2" id="KW-0067">ATP-binding</keyword>
<keyword evidence="5" id="KW-1185">Reference proteome</keyword>
<dbReference type="AlphaFoldDB" id="A0A6A6KXG3"/>
<dbReference type="FunFam" id="3.30.200.20:FF:000099">
    <property type="entry name" value="Serine/threonine-protein kinase BLUS1"/>
    <property type="match status" value="1"/>
</dbReference>
<dbReference type="Gene3D" id="1.10.510.10">
    <property type="entry name" value="Transferase(Phosphotransferase) domain 1"/>
    <property type="match status" value="1"/>
</dbReference>
<dbReference type="InterPro" id="IPR017441">
    <property type="entry name" value="Protein_kinase_ATP_BS"/>
</dbReference>
<dbReference type="InterPro" id="IPR000719">
    <property type="entry name" value="Prot_kinase_dom"/>
</dbReference>